<proteinExistence type="predicted"/>
<dbReference type="AlphaFoldDB" id="D4E1Q1"/>
<evidence type="ECO:0000313" key="1">
    <source>
        <dbReference type="EMBL" id="EFE96167.1"/>
    </source>
</evidence>
<gene>
    <name evidence="1" type="ORF">HMPREF0758_2101</name>
</gene>
<comment type="caution">
    <text evidence="1">The sequence shown here is derived from an EMBL/GenBank/DDBJ whole genome shotgun (WGS) entry which is preliminary data.</text>
</comment>
<sequence>MNGHQATIGNWDRQRPIGISKIRALALFLIMPNSEHRLALPHIKMARSGEWRSVKRTAAGRHL</sequence>
<dbReference type="EMBL" id="ADBY01000036">
    <property type="protein sequence ID" value="EFE96167.1"/>
    <property type="molecule type" value="Genomic_DNA"/>
</dbReference>
<evidence type="ECO:0000313" key="2">
    <source>
        <dbReference type="Proteomes" id="UP000005723"/>
    </source>
</evidence>
<dbReference type="STRING" id="667129.HMPREF0758_2101"/>
<organism evidence="1 2">
    <name type="scientific">Serratia odorifera DSM 4582</name>
    <dbReference type="NCBI Taxonomy" id="667129"/>
    <lineage>
        <taxon>Bacteria</taxon>
        <taxon>Pseudomonadati</taxon>
        <taxon>Pseudomonadota</taxon>
        <taxon>Gammaproteobacteria</taxon>
        <taxon>Enterobacterales</taxon>
        <taxon>Yersiniaceae</taxon>
        <taxon>Serratia</taxon>
    </lineage>
</organism>
<dbReference type="Proteomes" id="UP000005723">
    <property type="component" value="Unassembled WGS sequence"/>
</dbReference>
<accession>D4E1Q1</accession>
<reference evidence="1 2" key="1">
    <citation type="submission" date="2010-01" db="EMBL/GenBank/DDBJ databases">
        <authorList>
            <person name="Muzny D."/>
            <person name="Qin X."/>
            <person name="Deng J."/>
            <person name="Jiang H."/>
            <person name="Liu Y."/>
            <person name="Qu J."/>
            <person name="Song X.-Z."/>
            <person name="Zhang L."/>
            <person name="Thornton R."/>
            <person name="Coyle M."/>
            <person name="Francisco L."/>
            <person name="Jackson L."/>
            <person name="Javaid M."/>
            <person name="Korchina V."/>
            <person name="Kovar C."/>
            <person name="Mata R."/>
            <person name="Mathew T."/>
            <person name="Ngo R."/>
            <person name="Nguyen L."/>
            <person name="Nguyen N."/>
            <person name="Okwuonu G."/>
            <person name="Ongeri F."/>
            <person name="Pham C."/>
            <person name="Simmons D."/>
            <person name="Wilczek-Boney K."/>
            <person name="Hale W."/>
            <person name="Jakkamsetti A."/>
            <person name="Pham P."/>
            <person name="Ruth R."/>
            <person name="San Lucas F."/>
            <person name="Warren J."/>
            <person name="Zhang J."/>
            <person name="Zhao Z."/>
            <person name="Zhou C."/>
            <person name="Zhu D."/>
            <person name="Lee S."/>
            <person name="Bess C."/>
            <person name="Blankenburg K."/>
            <person name="Forbes L."/>
            <person name="Fu Q."/>
            <person name="Gubbala S."/>
            <person name="Hirani K."/>
            <person name="Jayaseelan J.C."/>
            <person name="Lara F."/>
            <person name="Munidasa M."/>
            <person name="Palculict T."/>
            <person name="Patil S."/>
            <person name="Pu L.-L."/>
            <person name="Saada N."/>
            <person name="Tang L."/>
            <person name="Weissenberger G."/>
            <person name="Zhu Y."/>
            <person name="Hemphill L."/>
            <person name="Shang Y."/>
            <person name="Youmans B."/>
            <person name="Ayvaz T."/>
            <person name="Ross M."/>
            <person name="Santibanez J."/>
            <person name="Aqrawi P."/>
            <person name="Gross S."/>
            <person name="Joshi V."/>
            <person name="Fowler G."/>
            <person name="Nazareth L."/>
            <person name="Reid J."/>
            <person name="Worley K."/>
            <person name="Petrosino J."/>
            <person name="Highlander S."/>
            <person name="Gibbs R."/>
        </authorList>
    </citation>
    <scope>NUCLEOTIDE SEQUENCE [LARGE SCALE GENOMIC DNA]</scope>
    <source>
        <strain evidence="1 2">DSM 4582</strain>
    </source>
</reference>
<name>D4E1Q1_SEROD</name>
<keyword evidence="2" id="KW-1185">Reference proteome</keyword>
<dbReference type="HOGENOM" id="CLU_2883413_0_0_6"/>
<protein>
    <submittedName>
        <fullName evidence="1">Uncharacterized protein</fullName>
    </submittedName>
</protein>